<evidence type="ECO:0000256" key="9">
    <source>
        <dbReference type="ARBA" id="ARBA00022842"/>
    </source>
</evidence>
<sequence length="623" mass="70646">MLENGHAQSAVISKTENSLVQGNENGDEQKSAFLKLASSPIYSTSSDEKANVGDVVAPDESKMNHVLSTHSASMTRFDADHTDFDHRLAETIRGSSLAEGGYLVHRRPVNPWTLKFVDPSVEKDYIDHFTHAHKPPSSGSSAHKDKWFVDAPKYSVAVDVFVATVIYCIVTTLSLVVFGISNVAVAIYFVISFLLLLTFVAYMVWYLVNRNILPPVLLLWVPKHIAGMILIDLPLGAAYCQLYRGSGVADTELFSESYVRHICALLLMVIFSHANFSQLKSWLKALSVVIISLSTILLIELYSRNGTNMSQPSDVSVAAETLTALRYEFLTTMTSVAPMDFNVTQFRRSSSPIYFYEIYVDIFLACLLIIFLNYQFEASFRMSFYGDLQACQAIQTIKDMKDQADWLLCNIIPDHVVEKLTRTLKYSENHDRVAVLFASVVNWDDVYEENYEGGREFLRVLNELISDFDEILDRPEFTQVEKIKTIGTTYMAASGLNPDRRRLSELPDSHLYELMEFALALQKTLENFNNDLLNFELVMKIGYNIGPVTSGVIGTTKFRMYSTGVVGRIQVSRHAKEMLENVYEFEFRDHIGVKGIDNGMDVYLFKLRRQEMTPRSKTFFNNF</sequence>
<name>A0A183J1P5_9BILA</name>
<feature type="transmembrane region" description="Helical" evidence="14">
    <location>
        <begin position="156"/>
        <end position="180"/>
    </location>
</feature>
<evidence type="ECO:0000256" key="2">
    <source>
        <dbReference type="ARBA" id="ARBA00001593"/>
    </source>
</evidence>
<evidence type="ECO:0000256" key="4">
    <source>
        <dbReference type="ARBA" id="ARBA00012201"/>
    </source>
</evidence>
<evidence type="ECO:0000313" key="18">
    <source>
        <dbReference type="WBParaSite" id="SBAD_0001014301-mRNA-1"/>
    </source>
</evidence>
<keyword evidence="5 14" id="KW-0812">Transmembrane</keyword>
<evidence type="ECO:0000256" key="10">
    <source>
        <dbReference type="ARBA" id="ARBA00022989"/>
    </source>
</evidence>
<dbReference type="GO" id="GO:0004383">
    <property type="term" value="F:guanylate cyclase activity"/>
    <property type="evidence" value="ECO:0007669"/>
    <property type="project" value="UniProtKB-EC"/>
</dbReference>
<dbReference type="EMBL" id="UZAM01013175">
    <property type="protein sequence ID" value="VDP26063.1"/>
    <property type="molecule type" value="Genomic_DNA"/>
</dbReference>
<dbReference type="OrthoDB" id="2107370at2759"/>
<evidence type="ECO:0000256" key="8">
    <source>
        <dbReference type="ARBA" id="ARBA00022840"/>
    </source>
</evidence>
<keyword evidence="10 14" id="KW-1133">Transmembrane helix</keyword>
<evidence type="ECO:0000256" key="3">
    <source>
        <dbReference type="ARBA" id="ARBA00004141"/>
    </source>
</evidence>
<feature type="region of interest" description="Disordered" evidence="13">
    <location>
        <begin position="1"/>
        <end position="25"/>
    </location>
</feature>
<dbReference type="GO" id="GO:0035556">
    <property type="term" value="P:intracellular signal transduction"/>
    <property type="evidence" value="ECO:0007669"/>
    <property type="project" value="InterPro"/>
</dbReference>
<dbReference type="WBParaSite" id="SBAD_0001014301-mRNA-1">
    <property type="protein sequence ID" value="SBAD_0001014301-mRNA-1"/>
    <property type="gene ID" value="SBAD_0001014301"/>
</dbReference>
<dbReference type="EC" id="4.6.1.1" evidence="4"/>
<keyword evidence="8" id="KW-0067">ATP-binding</keyword>
<evidence type="ECO:0000256" key="12">
    <source>
        <dbReference type="ARBA" id="ARBA00023239"/>
    </source>
</evidence>
<reference evidence="18" key="1">
    <citation type="submission" date="2016-06" db="UniProtKB">
        <authorList>
            <consortium name="WormBaseParasite"/>
        </authorList>
    </citation>
    <scope>IDENTIFICATION</scope>
</reference>
<dbReference type="InterPro" id="IPR029787">
    <property type="entry name" value="Nucleotide_cyclase"/>
</dbReference>
<accession>A0A183J1P5</accession>
<comment type="subcellular location">
    <subcellularLocation>
        <location evidence="3">Membrane</location>
        <topology evidence="3">Multi-pass membrane protein</topology>
    </subcellularLocation>
</comment>
<evidence type="ECO:0000256" key="13">
    <source>
        <dbReference type="SAM" id="MobiDB-lite"/>
    </source>
</evidence>
<organism evidence="18">
    <name type="scientific">Soboliphyme baturini</name>
    <dbReference type="NCBI Taxonomy" id="241478"/>
    <lineage>
        <taxon>Eukaryota</taxon>
        <taxon>Metazoa</taxon>
        <taxon>Ecdysozoa</taxon>
        <taxon>Nematoda</taxon>
        <taxon>Enoplea</taxon>
        <taxon>Dorylaimia</taxon>
        <taxon>Dioctophymatida</taxon>
        <taxon>Dioctophymatoidea</taxon>
        <taxon>Soboliphymatidae</taxon>
        <taxon>Soboliphyme</taxon>
    </lineage>
</organism>
<protein>
    <recommendedName>
        <fullName evidence="4">adenylate cyclase</fullName>
        <ecNumber evidence="4">4.6.1.1</ecNumber>
    </recommendedName>
</protein>
<keyword evidence="7" id="KW-0547">Nucleotide-binding</keyword>
<evidence type="ECO:0000313" key="16">
    <source>
        <dbReference type="EMBL" id="VDP26063.1"/>
    </source>
</evidence>
<gene>
    <name evidence="16" type="ORF">SBAD_LOCUS9793</name>
</gene>
<keyword evidence="6" id="KW-0479">Metal-binding</keyword>
<dbReference type="GO" id="GO:0007189">
    <property type="term" value="P:adenylate cyclase-activating G protein-coupled receptor signaling pathway"/>
    <property type="evidence" value="ECO:0007669"/>
    <property type="project" value="TreeGrafter"/>
</dbReference>
<dbReference type="GO" id="GO:0005524">
    <property type="term" value="F:ATP binding"/>
    <property type="evidence" value="ECO:0007669"/>
    <property type="project" value="UniProtKB-KW"/>
</dbReference>
<dbReference type="FunFam" id="3.30.70.1230:FF:000008">
    <property type="entry name" value="Adenylate cyclase type 9"/>
    <property type="match status" value="1"/>
</dbReference>
<evidence type="ECO:0000256" key="11">
    <source>
        <dbReference type="ARBA" id="ARBA00023136"/>
    </source>
</evidence>
<evidence type="ECO:0000256" key="7">
    <source>
        <dbReference type="ARBA" id="ARBA00022741"/>
    </source>
</evidence>
<evidence type="ECO:0000259" key="15">
    <source>
        <dbReference type="PROSITE" id="PS50125"/>
    </source>
</evidence>
<feature type="transmembrane region" description="Helical" evidence="14">
    <location>
        <begin position="217"/>
        <end position="238"/>
    </location>
</feature>
<evidence type="ECO:0000256" key="14">
    <source>
        <dbReference type="SAM" id="Phobius"/>
    </source>
</evidence>
<comment type="catalytic activity">
    <reaction evidence="1">
        <text>GTP = 3',5'-cyclic GMP + diphosphate</text>
        <dbReference type="Rhea" id="RHEA:13665"/>
        <dbReference type="ChEBI" id="CHEBI:33019"/>
        <dbReference type="ChEBI" id="CHEBI:37565"/>
        <dbReference type="ChEBI" id="CHEBI:57746"/>
        <dbReference type="EC" id="4.6.1.2"/>
    </reaction>
</comment>
<dbReference type="SMART" id="SM00044">
    <property type="entry name" value="CYCc"/>
    <property type="match status" value="1"/>
</dbReference>
<dbReference type="Proteomes" id="UP000270296">
    <property type="component" value="Unassembled WGS sequence"/>
</dbReference>
<feature type="compositionally biased region" description="Polar residues" evidence="13">
    <location>
        <begin position="1"/>
        <end position="24"/>
    </location>
</feature>
<evidence type="ECO:0000256" key="1">
    <source>
        <dbReference type="ARBA" id="ARBA00001436"/>
    </source>
</evidence>
<dbReference type="GO" id="GO:0004016">
    <property type="term" value="F:adenylate cyclase activity"/>
    <property type="evidence" value="ECO:0007669"/>
    <property type="project" value="UniProtKB-EC"/>
</dbReference>
<dbReference type="SUPFAM" id="SSF55073">
    <property type="entry name" value="Nucleotide cyclase"/>
    <property type="match status" value="1"/>
</dbReference>
<keyword evidence="17" id="KW-1185">Reference proteome</keyword>
<proteinExistence type="predicted"/>
<dbReference type="CDD" id="cd07302">
    <property type="entry name" value="CHD"/>
    <property type="match status" value="1"/>
</dbReference>
<dbReference type="GO" id="GO:0046872">
    <property type="term" value="F:metal ion binding"/>
    <property type="evidence" value="ECO:0007669"/>
    <property type="project" value="UniProtKB-KW"/>
</dbReference>
<dbReference type="InterPro" id="IPR001054">
    <property type="entry name" value="A/G_cyclase"/>
</dbReference>
<evidence type="ECO:0000256" key="6">
    <source>
        <dbReference type="ARBA" id="ARBA00022723"/>
    </source>
</evidence>
<keyword evidence="12" id="KW-0456">Lyase</keyword>
<feature type="domain" description="Guanylate cyclase" evidence="15">
    <location>
        <begin position="434"/>
        <end position="564"/>
    </location>
</feature>
<dbReference type="Pfam" id="PF00211">
    <property type="entry name" value="Guanylate_cyc"/>
    <property type="match status" value="1"/>
</dbReference>
<dbReference type="PANTHER" id="PTHR45627:SF8">
    <property type="entry name" value="ADENYLATE CYCLASE TYPE 9"/>
    <property type="match status" value="1"/>
</dbReference>
<dbReference type="Gene3D" id="3.30.70.1230">
    <property type="entry name" value="Nucleotide cyclase"/>
    <property type="match status" value="1"/>
</dbReference>
<feature type="transmembrane region" description="Helical" evidence="14">
    <location>
        <begin position="283"/>
        <end position="302"/>
    </location>
</feature>
<feature type="transmembrane region" description="Helical" evidence="14">
    <location>
        <begin position="353"/>
        <end position="374"/>
    </location>
</feature>
<evidence type="ECO:0000256" key="5">
    <source>
        <dbReference type="ARBA" id="ARBA00022692"/>
    </source>
</evidence>
<keyword evidence="11 14" id="KW-0472">Membrane</keyword>
<keyword evidence="9" id="KW-0460">Magnesium</keyword>
<reference evidence="16 17" key="2">
    <citation type="submission" date="2018-11" db="EMBL/GenBank/DDBJ databases">
        <authorList>
            <consortium name="Pathogen Informatics"/>
        </authorList>
    </citation>
    <scope>NUCLEOTIDE SEQUENCE [LARGE SCALE GENOMIC DNA]</scope>
</reference>
<dbReference type="AlphaFoldDB" id="A0A183J1P5"/>
<feature type="transmembrane region" description="Helical" evidence="14">
    <location>
        <begin position="186"/>
        <end position="205"/>
    </location>
</feature>
<dbReference type="PROSITE" id="PS50125">
    <property type="entry name" value="GUANYLATE_CYCLASE_2"/>
    <property type="match status" value="1"/>
</dbReference>
<evidence type="ECO:0000313" key="17">
    <source>
        <dbReference type="Proteomes" id="UP000270296"/>
    </source>
</evidence>
<dbReference type="GO" id="GO:0005886">
    <property type="term" value="C:plasma membrane"/>
    <property type="evidence" value="ECO:0007669"/>
    <property type="project" value="TreeGrafter"/>
</dbReference>
<dbReference type="PANTHER" id="PTHR45627">
    <property type="entry name" value="ADENYLATE CYCLASE TYPE 1"/>
    <property type="match status" value="1"/>
</dbReference>
<comment type="catalytic activity">
    <reaction evidence="2">
        <text>ATP = 3',5'-cyclic AMP + diphosphate</text>
        <dbReference type="Rhea" id="RHEA:15389"/>
        <dbReference type="ChEBI" id="CHEBI:30616"/>
        <dbReference type="ChEBI" id="CHEBI:33019"/>
        <dbReference type="ChEBI" id="CHEBI:58165"/>
        <dbReference type="EC" id="4.6.1.1"/>
    </reaction>
</comment>
<feature type="transmembrane region" description="Helical" evidence="14">
    <location>
        <begin position="258"/>
        <end position="276"/>
    </location>
</feature>